<dbReference type="AlphaFoldDB" id="A0AAV5TV20"/>
<dbReference type="Proteomes" id="UP001432027">
    <property type="component" value="Unassembled WGS sequence"/>
</dbReference>
<keyword evidence="2" id="KW-1185">Reference proteome</keyword>
<feature type="non-terminal residue" evidence="1">
    <location>
        <position position="1"/>
    </location>
</feature>
<name>A0AAV5TV20_9BILA</name>
<comment type="caution">
    <text evidence="1">The sequence shown here is derived from an EMBL/GenBank/DDBJ whole genome shotgun (WGS) entry which is preliminary data.</text>
</comment>
<organism evidence="1 2">
    <name type="scientific">Pristionchus entomophagus</name>
    <dbReference type="NCBI Taxonomy" id="358040"/>
    <lineage>
        <taxon>Eukaryota</taxon>
        <taxon>Metazoa</taxon>
        <taxon>Ecdysozoa</taxon>
        <taxon>Nematoda</taxon>
        <taxon>Chromadorea</taxon>
        <taxon>Rhabditida</taxon>
        <taxon>Rhabditina</taxon>
        <taxon>Diplogasteromorpha</taxon>
        <taxon>Diplogasteroidea</taxon>
        <taxon>Neodiplogasteridae</taxon>
        <taxon>Pristionchus</taxon>
    </lineage>
</organism>
<dbReference type="EMBL" id="BTSX01000005">
    <property type="protein sequence ID" value="GMS98294.1"/>
    <property type="molecule type" value="Genomic_DNA"/>
</dbReference>
<evidence type="ECO:0000313" key="2">
    <source>
        <dbReference type="Proteomes" id="UP001432027"/>
    </source>
</evidence>
<accession>A0AAV5TV20</accession>
<evidence type="ECO:0000313" key="1">
    <source>
        <dbReference type="EMBL" id="GMS98294.1"/>
    </source>
</evidence>
<gene>
    <name evidence="1" type="ORF">PENTCL1PPCAC_20469</name>
</gene>
<sequence>HIFHFKYLPQQEILLTLPQMEEMHILNRREVPAELFLHLITTHKLVHLHNMNDTCRMIGWRKLKQAMEMISANESEQTVRLDL</sequence>
<reference evidence="1" key="1">
    <citation type="submission" date="2023-10" db="EMBL/GenBank/DDBJ databases">
        <title>Genome assembly of Pristionchus species.</title>
        <authorList>
            <person name="Yoshida K."/>
            <person name="Sommer R.J."/>
        </authorList>
    </citation>
    <scope>NUCLEOTIDE SEQUENCE</scope>
    <source>
        <strain evidence="1">RS0144</strain>
    </source>
</reference>
<protein>
    <submittedName>
        <fullName evidence="1">Uncharacterized protein</fullName>
    </submittedName>
</protein>
<proteinExistence type="predicted"/>